<dbReference type="KEGG" id="apuu:APUU_21881A"/>
<keyword evidence="2 18" id="KW-0813">Transport</keyword>
<dbReference type="NCBIfam" id="TIGR01494">
    <property type="entry name" value="ATPase_P-type"/>
    <property type="match status" value="2"/>
</dbReference>
<evidence type="ECO:0000256" key="9">
    <source>
        <dbReference type="ARBA" id="ARBA00022840"/>
    </source>
</evidence>
<evidence type="ECO:0000256" key="17">
    <source>
        <dbReference type="ARBA" id="ARBA00059328"/>
    </source>
</evidence>
<keyword evidence="4 18" id="KW-0109">Calcium transport</keyword>
<evidence type="ECO:0000256" key="7">
    <source>
        <dbReference type="ARBA" id="ARBA00022741"/>
    </source>
</evidence>
<dbReference type="RefSeq" id="XP_041553643.1">
    <property type="nucleotide sequence ID" value="XM_041700682.1"/>
</dbReference>
<dbReference type="SFLD" id="SFLDF00027">
    <property type="entry name" value="p-type_atpase"/>
    <property type="match status" value="1"/>
</dbReference>
<keyword evidence="12 18" id="KW-1133">Transmembrane helix</keyword>
<feature type="transmembrane region" description="Helical" evidence="18">
    <location>
        <begin position="987"/>
        <end position="1010"/>
    </location>
</feature>
<dbReference type="InterPro" id="IPR023298">
    <property type="entry name" value="ATPase_P-typ_TM_dom_sf"/>
</dbReference>
<dbReference type="GO" id="GO:0016887">
    <property type="term" value="F:ATP hydrolysis activity"/>
    <property type="evidence" value="ECO:0007669"/>
    <property type="project" value="InterPro"/>
</dbReference>
<proteinExistence type="inferred from homology"/>
<evidence type="ECO:0000256" key="5">
    <source>
        <dbReference type="ARBA" id="ARBA00022692"/>
    </source>
</evidence>
<evidence type="ECO:0000256" key="18">
    <source>
        <dbReference type="RuleBase" id="RU361146"/>
    </source>
</evidence>
<evidence type="ECO:0000256" key="3">
    <source>
        <dbReference type="ARBA" id="ARBA00022554"/>
    </source>
</evidence>
<keyword evidence="22" id="KW-1185">Reference proteome</keyword>
<name>A0A7R7XIX1_9EURO</name>
<evidence type="ECO:0000256" key="4">
    <source>
        <dbReference type="ARBA" id="ARBA00022568"/>
    </source>
</evidence>
<dbReference type="Pfam" id="PF00689">
    <property type="entry name" value="Cation_ATPase_C"/>
    <property type="match status" value="1"/>
</dbReference>
<evidence type="ECO:0000256" key="11">
    <source>
        <dbReference type="ARBA" id="ARBA00022967"/>
    </source>
</evidence>
<evidence type="ECO:0000256" key="10">
    <source>
        <dbReference type="ARBA" id="ARBA00022842"/>
    </source>
</evidence>
<dbReference type="Proteomes" id="UP000654913">
    <property type="component" value="Chromosome 2"/>
</dbReference>
<dbReference type="PANTHER" id="PTHR24093:SF424">
    <property type="entry name" value="CALCIUM-TRANSPORTING ATPASE"/>
    <property type="match status" value="1"/>
</dbReference>
<evidence type="ECO:0000256" key="13">
    <source>
        <dbReference type="ARBA" id="ARBA00023065"/>
    </source>
</evidence>
<dbReference type="FunFam" id="3.40.50.1000:FF:000001">
    <property type="entry name" value="Phospholipid-transporting ATPase IC"/>
    <property type="match status" value="1"/>
</dbReference>
<evidence type="ECO:0000259" key="20">
    <source>
        <dbReference type="SMART" id="SM00831"/>
    </source>
</evidence>
<dbReference type="InterPro" id="IPR059000">
    <property type="entry name" value="ATPase_P-type_domA"/>
</dbReference>
<comment type="subcellular location">
    <subcellularLocation>
        <location evidence="18">Membrane</location>
        <topology evidence="18">Multi-pass membrane protein</topology>
    </subcellularLocation>
    <subcellularLocation>
        <location evidence="1">Vacuole membrane</location>
        <topology evidence="1">Multi-pass membrane protein</topology>
    </subcellularLocation>
</comment>
<evidence type="ECO:0000256" key="1">
    <source>
        <dbReference type="ARBA" id="ARBA00004128"/>
    </source>
</evidence>
<dbReference type="GO" id="GO:0005886">
    <property type="term" value="C:plasma membrane"/>
    <property type="evidence" value="ECO:0007669"/>
    <property type="project" value="TreeGrafter"/>
</dbReference>
<dbReference type="InterPro" id="IPR023299">
    <property type="entry name" value="ATPase_P-typ_cyto_dom_N"/>
</dbReference>
<feature type="region of interest" description="Disordered" evidence="19">
    <location>
        <begin position="1"/>
        <end position="27"/>
    </location>
</feature>
<dbReference type="SUPFAM" id="SSF81653">
    <property type="entry name" value="Calcium ATPase, transduction domain A"/>
    <property type="match status" value="1"/>
</dbReference>
<keyword evidence="6" id="KW-0479">Metal-binding</keyword>
<accession>A0A7R7XIX1</accession>
<dbReference type="PRINTS" id="PR00120">
    <property type="entry name" value="HATPASE"/>
</dbReference>
<dbReference type="InterPro" id="IPR004014">
    <property type="entry name" value="ATPase_P-typ_cation-transptr_N"/>
</dbReference>
<keyword evidence="14 18" id="KW-0472">Membrane</keyword>
<evidence type="ECO:0000256" key="6">
    <source>
        <dbReference type="ARBA" id="ARBA00022723"/>
    </source>
</evidence>
<dbReference type="Gene3D" id="3.40.50.1000">
    <property type="entry name" value="HAD superfamily/HAD-like"/>
    <property type="match status" value="1"/>
</dbReference>
<dbReference type="PROSITE" id="PS00154">
    <property type="entry name" value="ATPASE_E1_E2"/>
    <property type="match status" value="1"/>
</dbReference>
<sequence length="1103" mass="121110">MHKSTTMSDKDEKESWSDDVLLSEPQSEEELRLVDNKFAFSPGQLNKLLNPKSAHAFYTLGGLKGLEYGLQTNLTAGLSTIETILPRSVTIDEARQVAWSNKAIATSSHLQRSSIPLPSQPSKDSIQFTDRTRIFGTNALPSAPKKKFLRLLWDAYNDKIIILLTIAAVVSLALGIYEAASGQSQVDWVEGVAVCIAILIVVSVTAGNDWQKQRQFGKLNKRKLDREVRVIRDGQTIRVHITELTVGDVVHLEPGDSAPADGVVITNHEIKCDESTATGESDHVEKVSGHKAWESLRDGPHEIDVDPFIISGSKVLEGLGTYLVTSVGPHSTYGRIMVSLGTETDPTPLQVKLARLASWIGWFGLGSALLLFSVLFIRFLVQLSGIYQNDTPAVKGQHFMDILIVAVTVIVVAIPEGLPLAVTLALAFATARMLKENNLVRLLRACETMGNATVICSDKTGTLTQNKMSVVVGLFSAREVFGRRPSDISESSSITVADAVAKFPAQFKELLIHSLALNTTAFEENRETGKEFVGNKTEIALLQLASEHLGMSLSEVQGENKIEHVYPFDSSRKAMAVVYRLPAGYRILVKGAPELLLSAATRMVQSATSNETGIPSGLILDEDRQSISRTIDAYARASLRTIGIAYRDLPAWPPANKGQHPSFGEILEDVTWIGAFGIHDPLRPEVIEAIWNCRSAGVEVKMVTGDNINTALSIAEECGIKTDDGMAMEGPELRKLDQEQLDQVVPKLQVLARSSPNDKELLVKHLKRLGEIVAVTGDGTNDGPALKSADVGFSMGMSGTEVAREASSIILLDDNFRSIVTAISWGRAVNDAVAKFLQFQITVNITAVLLTVITAIYNSRNESVFKAVQLLWLNLIMDTFAALALATDPPTADILNRPPTPRHASLFTVTMWKMILGQSIYKLTICFVLYFSGHNILDLDKHSPHEMLELETIIFNTFVWMQIFNELNCRRLDNKFNVLEGIHRNKWFLFINVLMVGGQILIIFVGGAAFGVTRLSARQWGICLGFAVLCIPWAAILKFIPDRYVGVLIRWFSKAVAALWMPMVKAYTAAVYGMKRCIRPATAKRLSGKARVIDEEAPVSTVQ</sequence>
<reference evidence="21" key="2">
    <citation type="submission" date="2021-02" db="EMBL/GenBank/DDBJ databases">
        <title>Aspergillus puulaauensis MK2 genome sequence.</title>
        <authorList>
            <person name="Futagami T."/>
            <person name="Mori K."/>
            <person name="Kadooka C."/>
            <person name="Tanaka T."/>
        </authorList>
    </citation>
    <scope>NUCLEOTIDE SEQUENCE</scope>
    <source>
        <strain evidence="21">MK2</strain>
    </source>
</reference>
<dbReference type="InterPro" id="IPR006068">
    <property type="entry name" value="ATPase_P-typ_cation-transptr_C"/>
</dbReference>
<keyword evidence="8 18" id="KW-0106">Calcium</keyword>
<dbReference type="GO" id="GO:0006874">
    <property type="term" value="P:intracellular calcium ion homeostasis"/>
    <property type="evidence" value="ECO:0007669"/>
    <property type="project" value="TreeGrafter"/>
</dbReference>
<keyword evidence="10" id="KW-0460">Magnesium</keyword>
<feature type="transmembrane region" description="Helical" evidence="18">
    <location>
        <begin position="920"/>
        <end position="937"/>
    </location>
</feature>
<gene>
    <name evidence="21" type="ORF">APUU_21881A</name>
</gene>
<dbReference type="AlphaFoldDB" id="A0A7R7XIX1"/>
<dbReference type="CDD" id="cd02081">
    <property type="entry name" value="P-type_ATPase_Ca_PMCA-like"/>
    <property type="match status" value="1"/>
</dbReference>
<keyword evidence="11" id="KW-1278">Translocase</keyword>
<dbReference type="EMBL" id="AP024444">
    <property type="protein sequence ID" value="BCS21449.1"/>
    <property type="molecule type" value="Genomic_DNA"/>
</dbReference>
<dbReference type="Gene3D" id="3.40.1110.10">
    <property type="entry name" value="Calcium-transporting ATPase, cytoplasmic domain N"/>
    <property type="match status" value="1"/>
</dbReference>
<feature type="transmembrane region" description="Helical" evidence="18">
    <location>
        <begin position="359"/>
        <end position="382"/>
    </location>
</feature>
<dbReference type="Pfam" id="PF00690">
    <property type="entry name" value="Cation_ATPase_N"/>
    <property type="match status" value="1"/>
</dbReference>
<feature type="transmembrane region" description="Helical" evidence="18">
    <location>
        <begin position="1052"/>
        <end position="1074"/>
    </location>
</feature>
<dbReference type="InterPro" id="IPR044492">
    <property type="entry name" value="P_typ_ATPase_HD_dom"/>
</dbReference>
<comment type="catalytic activity">
    <reaction evidence="16 18">
        <text>Ca(2+)(in) + ATP + H2O = Ca(2+)(out) + ADP + phosphate + H(+)</text>
        <dbReference type="Rhea" id="RHEA:18105"/>
        <dbReference type="ChEBI" id="CHEBI:15377"/>
        <dbReference type="ChEBI" id="CHEBI:15378"/>
        <dbReference type="ChEBI" id="CHEBI:29108"/>
        <dbReference type="ChEBI" id="CHEBI:30616"/>
        <dbReference type="ChEBI" id="CHEBI:43474"/>
        <dbReference type="ChEBI" id="CHEBI:456216"/>
        <dbReference type="EC" id="7.2.2.10"/>
    </reaction>
</comment>
<keyword evidence="13 18" id="KW-0406">Ion transport</keyword>
<dbReference type="GO" id="GO:0005524">
    <property type="term" value="F:ATP binding"/>
    <property type="evidence" value="ECO:0007669"/>
    <property type="project" value="UniProtKB-KW"/>
</dbReference>
<dbReference type="OrthoDB" id="3352408at2759"/>
<comment type="function">
    <text evidence="17">This magnesium-dependent enzyme catalyzes the hydrolysis of ATP coupled with the transport of calcium. Transports the calcium to the vacuole and participates in the control of the cytosolic free calcium.</text>
</comment>
<evidence type="ECO:0000313" key="22">
    <source>
        <dbReference type="Proteomes" id="UP000654913"/>
    </source>
</evidence>
<evidence type="ECO:0000256" key="2">
    <source>
        <dbReference type="ARBA" id="ARBA00022448"/>
    </source>
</evidence>
<dbReference type="EC" id="7.2.2.10" evidence="18"/>
<dbReference type="SUPFAM" id="SSF56784">
    <property type="entry name" value="HAD-like"/>
    <property type="match status" value="1"/>
</dbReference>
<keyword evidence="5 18" id="KW-0812">Transmembrane</keyword>
<dbReference type="GeneID" id="64971454"/>
<feature type="domain" description="Cation-transporting P-type ATPase N-terminal" evidence="20">
    <location>
        <begin position="98"/>
        <end position="176"/>
    </location>
</feature>
<dbReference type="FunFam" id="2.70.150.10:FF:000028">
    <property type="entry name" value="Calcium-transporting ATPase"/>
    <property type="match status" value="1"/>
</dbReference>
<dbReference type="Gene3D" id="1.20.1110.10">
    <property type="entry name" value="Calcium-transporting ATPase, transmembrane domain"/>
    <property type="match status" value="1"/>
</dbReference>
<evidence type="ECO:0000256" key="8">
    <source>
        <dbReference type="ARBA" id="ARBA00022837"/>
    </source>
</evidence>
<dbReference type="InterPro" id="IPR008250">
    <property type="entry name" value="ATPase_P-typ_transduc_dom_A_sf"/>
</dbReference>
<organism evidence="21 22">
    <name type="scientific">Aspergillus puulaauensis</name>
    <dbReference type="NCBI Taxonomy" id="1220207"/>
    <lineage>
        <taxon>Eukaryota</taxon>
        <taxon>Fungi</taxon>
        <taxon>Dikarya</taxon>
        <taxon>Ascomycota</taxon>
        <taxon>Pezizomycotina</taxon>
        <taxon>Eurotiomycetes</taxon>
        <taxon>Eurotiomycetidae</taxon>
        <taxon>Eurotiales</taxon>
        <taxon>Aspergillaceae</taxon>
        <taxon>Aspergillus</taxon>
    </lineage>
</organism>
<feature type="transmembrane region" description="Helical" evidence="18">
    <location>
        <begin position="402"/>
        <end position="429"/>
    </location>
</feature>
<dbReference type="InterPro" id="IPR001757">
    <property type="entry name" value="P_typ_ATPase"/>
</dbReference>
<evidence type="ECO:0000313" key="21">
    <source>
        <dbReference type="EMBL" id="BCS21449.1"/>
    </source>
</evidence>
<evidence type="ECO:0000256" key="19">
    <source>
        <dbReference type="SAM" id="MobiDB-lite"/>
    </source>
</evidence>
<dbReference type="SUPFAM" id="SSF81665">
    <property type="entry name" value="Calcium ATPase, transmembrane domain M"/>
    <property type="match status" value="1"/>
</dbReference>
<feature type="transmembrane region" description="Helical" evidence="18">
    <location>
        <begin position="1022"/>
        <end position="1040"/>
    </location>
</feature>
<dbReference type="FunFam" id="1.20.1110.10:FF:000039">
    <property type="entry name" value="Calcium-transporting ATPase"/>
    <property type="match status" value="1"/>
</dbReference>
<dbReference type="SMART" id="SM00831">
    <property type="entry name" value="Cation_ATPase_N"/>
    <property type="match status" value="1"/>
</dbReference>
<feature type="transmembrane region" description="Helical" evidence="18">
    <location>
        <begin position="191"/>
        <end position="210"/>
    </location>
</feature>
<evidence type="ECO:0000256" key="14">
    <source>
        <dbReference type="ARBA" id="ARBA00023136"/>
    </source>
</evidence>
<dbReference type="GO" id="GO:0046872">
    <property type="term" value="F:metal ion binding"/>
    <property type="evidence" value="ECO:0007669"/>
    <property type="project" value="UniProtKB-KW"/>
</dbReference>
<dbReference type="NCBIfam" id="TIGR01517">
    <property type="entry name" value="ATPase-IIB_Ca"/>
    <property type="match status" value="1"/>
</dbReference>
<dbReference type="InterPro" id="IPR006408">
    <property type="entry name" value="P-type_ATPase_IIB"/>
</dbReference>
<dbReference type="Gene3D" id="2.70.150.10">
    <property type="entry name" value="Calcium-transporting ATPase, cytoplasmic transduction domain A"/>
    <property type="match status" value="1"/>
</dbReference>
<dbReference type="SUPFAM" id="SSF81660">
    <property type="entry name" value="Metal cation-transporting ATPase, ATP-binding domain N"/>
    <property type="match status" value="1"/>
</dbReference>
<dbReference type="PRINTS" id="PR00119">
    <property type="entry name" value="CATATPASE"/>
</dbReference>
<dbReference type="InterPro" id="IPR036412">
    <property type="entry name" value="HAD-like_sf"/>
</dbReference>
<dbReference type="GO" id="GO:0005774">
    <property type="term" value="C:vacuolar membrane"/>
    <property type="evidence" value="ECO:0007669"/>
    <property type="project" value="UniProtKB-SubCell"/>
</dbReference>
<dbReference type="InterPro" id="IPR023214">
    <property type="entry name" value="HAD_sf"/>
</dbReference>
<dbReference type="FunFam" id="3.40.50.1000:FF:000018">
    <property type="entry name" value="Calcium-transporting ATPase"/>
    <property type="match status" value="1"/>
</dbReference>
<keyword evidence="7 18" id="KW-0547">Nucleotide-binding</keyword>
<protein>
    <recommendedName>
        <fullName evidence="18">Calcium-transporting ATPase</fullName>
        <ecNumber evidence="18">7.2.2.10</ecNumber>
    </recommendedName>
</protein>
<dbReference type="Pfam" id="PF13246">
    <property type="entry name" value="Cation_ATPase"/>
    <property type="match status" value="1"/>
</dbReference>
<keyword evidence="9 18" id="KW-0067">ATP-binding</keyword>
<comment type="similarity">
    <text evidence="15 18">Belongs to the cation transport ATPase (P-type) (TC 3.A.3) family.</text>
</comment>
<comment type="function">
    <text evidence="18">Catalyzes the hydrolysis of ATP coupled with the transport of calcium.</text>
</comment>
<reference evidence="21" key="1">
    <citation type="submission" date="2021-01" db="EMBL/GenBank/DDBJ databases">
        <authorList>
            <consortium name="Aspergillus puulaauensis MK2 genome sequencing consortium"/>
            <person name="Kazuki M."/>
            <person name="Futagami T."/>
        </authorList>
    </citation>
    <scope>NUCLEOTIDE SEQUENCE</scope>
    <source>
        <strain evidence="21">MK2</strain>
    </source>
</reference>
<feature type="transmembrane region" description="Helical" evidence="18">
    <location>
        <begin position="160"/>
        <end position="179"/>
    </location>
</feature>
<feature type="transmembrane region" description="Helical" evidence="18">
    <location>
        <begin position="836"/>
        <end position="857"/>
    </location>
</feature>
<evidence type="ECO:0000256" key="12">
    <source>
        <dbReference type="ARBA" id="ARBA00022989"/>
    </source>
</evidence>
<keyword evidence="3" id="KW-0926">Vacuole</keyword>
<evidence type="ECO:0000256" key="16">
    <source>
        <dbReference type="ARBA" id="ARBA00048694"/>
    </source>
</evidence>
<dbReference type="PANTHER" id="PTHR24093">
    <property type="entry name" value="CATION TRANSPORTING ATPASE"/>
    <property type="match status" value="1"/>
</dbReference>
<feature type="transmembrane region" description="Helical" evidence="18">
    <location>
        <begin position="869"/>
        <end position="887"/>
    </location>
</feature>
<dbReference type="SFLD" id="SFLDG00002">
    <property type="entry name" value="C1.7:_P-type_atpase_like"/>
    <property type="match status" value="1"/>
</dbReference>
<evidence type="ECO:0000256" key="15">
    <source>
        <dbReference type="ARBA" id="ARBA00038148"/>
    </source>
</evidence>
<dbReference type="GO" id="GO:0005388">
    <property type="term" value="F:P-type calcium transporter activity"/>
    <property type="evidence" value="ECO:0007669"/>
    <property type="project" value="UniProtKB-EC"/>
</dbReference>
<dbReference type="SFLD" id="SFLDS00003">
    <property type="entry name" value="Haloacid_Dehalogenase"/>
    <property type="match status" value="1"/>
</dbReference>
<dbReference type="InterPro" id="IPR018303">
    <property type="entry name" value="ATPase_P-typ_P_site"/>
</dbReference>
<dbReference type="Pfam" id="PF00122">
    <property type="entry name" value="E1-E2_ATPase"/>
    <property type="match status" value="1"/>
</dbReference>